<reference evidence="1" key="1">
    <citation type="journal article" date="2019" name="bioRxiv">
        <title>The Genome of the Zebra Mussel, Dreissena polymorpha: A Resource for Invasive Species Research.</title>
        <authorList>
            <person name="McCartney M.A."/>
            <person name="Auch B."/>
            <person name="Kono T."/>
            <person name="Mallez S."/>
            <person name="Zhang Y."/>
            <person name="Obille A."/>
            <person name="Becker A."/>
            <person name="Abrahante J.E."/>
            <person name="Garbe J."/>
            <person name="Badalamenti J.P."/>
            <person name="Herman A."/>
            <person name="Mangelson H."/>
            <person name="Liachko I."/>
            <person name="Sullivan S."/>
            <person name="Sone E.D."/>
            <person name="Koren S."/>
            <person name="Silverstein K.A.T."/>
            <person name="Beckman K.B."/>
            <person name="Gohl D.M."/>
        </authorList>
    </citation>
    <scope>NUCLEOTIDE SEQUENCE</scope>
    <source>
        <strain evidence="1">Duluth1</strain>
        <tissue evidence="1">Whole animal</tissue>
    </source>
</reference>
<proteinExistence type="predicted"/>
<name>A0A9D4H3B0_DREPO</name>
<dbReference type="Proteomes" id="UP000828390">
    <property type="component" value="Unassembled WGS sequence"/>
</dbReference>
<gene>
    <name evidence="1" type="ORF">DPMN_129712</name>
</gene>
<evidence type="ECO:0000313" key="2">
    <source>
        <dbReference type="Proteomes" id="UP000828390"/>
    </source>
</evidence>
<evidence type="ECO:0000313" key="1">
    <source>
        <dbReference type="EMBL" id="KAH3827770.1"/>
    </source>
</evidence>
<reference evidence="1" key="2">
    <citation type="submission" date="2020-11" db="EMBL/GenBank/DDBJ databases">
        <authorList>
            <person name="McCartney M.A."/>
            <person name="Auch B."/>
            <person name="Kono T."/>
            <person name="Mallez S."/>
            <person name="Becker A."/>
            <person name="Gohl D.M."/>
            <person name="Silverstein K.A.T."/>
            <person name="Koren S."/>
            <person name="Bechman K.B."/>
            <person name="Herman A."/>
            <person name="Abrahante J.E."/>
            <person name="Garbe J."/>
        </authorList>
    </citation>
    <scope>NUCLEOTIDE SEQUENCE</scope>
    <source>
        <strain evidence="1">Duluth1</strain>
        <tissue evidence="1">Whole animal</tissue>
    </source>
</reference>
<organism evidence="1 2">
    <name type="scientific">Dreissena polymorpha</name>
    <name type="common">Zebra mussel</name>
    <name type="synonym">Mytilus polymorpha</name>
    <dbReference type="NCBI Taxonomy" id="45954"/>
    <lineage>
        <taxon>Eukaryota</taxon>
        <taxon>Metazoa</taxon>
        <taxon>Spiralia</taxon>
        <taxon>Lophotrochozoa</taxon>
        <taxon>Mollusca</taxon>
        <taxon>Bivalvia</taxon>
        <taxon>Autobranchia</taxon>
        <taxon>Heteroconchia</taxon>
        <taxon>Euheterodonta</taxon>
        <taxon>Imparidentia</taxon>
        <taxon>Neoheterodontei</taxon>
        <taxon>Myida</taxon>
        <taxon>Dreissenoidea</taxon>
        <taxon>Dreissenidae</taxon>
        <taxon>Dreissena</taxon>
    </lineage>
</organism>
<dbReference type="AlphaFoldDB" id="A0A9D4H3B0"/>
<sequence>MVAWLTWSCCSDISQSTADTCRGTDYCTTVYIPQSDDGTPGICRDNLCGSHRQTSLGDIRGCIDIPTAVRTVFAVMTGSTCLVFVTPVRPASARTKSAHA</sequence>
<comment type="caution">
    <text evidence="1">The sequence shown here is derived from an EMBL/GenBank/DDBJ whole genome shotgun (WGS) entry which is preliminary data.</text>
</comment>
<protein>
    <submittedName>
        <fullName evidence="1">Uncharacterized protein</fullName>
    </submittedName>
</protein>
<dbReference type="EMBL" id="JAIWYP010000005">
    <property type="protein sequence ID" value="KAH3827770.1"/>
    <property type="molecule type" value="Genomic_DNA"/>
</dbReference>
<accession>A0A9D4H3B0</accession>
<keyword evidence="2" id="KW-1185">Reference proteome</keyword>